<dbReference type="PANTHER" id="PTHR13847">
    <property type="entry name" value="SARCOSINE DEHYDROGENASE-RELATED"/>
    <property type="match status" value="1"/>
</dbReference>
<gene>
    <name evidence="3" type="ORF">HHL25_18260</name>
</gene>
<reference evidence="3 4" key="1">
    <citation type="submission" date="2020-04" db="EMBL/GenBank/DDBJ databases">
        <title>Rhizobium sp. S-51 isolated from soil.</title>
        <authorList>
            <person name="Dahal R.H."/>
        </authorList>
    </citation>
    <scope>NUCLEOTIDE SEQUENCE [LARGE SCALE GENOMIC DNA]</scope>
    <source>
        <strain evidence="3 4">S-51</strain>
    </source>
</reference>
<name>A0A7Y0FXM8_9HYPH</name>
<keyword evidence="1" id="KW-0560">Oxidoreductase</keyword>
<sequence length="375" mass="40376">MEIFDVAVVGGGIAGASFAYRVAGRRSLVLLEAEAQVGYHSTGRSAAEFSRQFQNETTGLLADASYDFLSSPPEGFADVPLLIPRGNLVIATEDRLPQLDAAFREVIGTSPETRRVSTDEAIAVVPFLRGDYMAGAFYDPACWDMEVESILQGYLRAARRAGADIRTGAPVTVVKRENNAYRLETPQGPVFARRIVNTAGAWADRLAELSGLEPLGIVPHRRTAITVDVPDEYDLGPMPGVNEVDEDFYFKPEAGKLMVSPADATPSMPCDAQPEDIDVAYAAHFLEQSTTLPVKSISHKWAGLRSFAPDKHQVVGFDPRDPNFFWLAGQGGSGILTSPALSEWAAGVFLDGAPPEHLTRLGLNAGTFLPARLGA</sequence>
<dbReference type="GO" id="GO:0005737">
    <property type="term" value="C:cytoplasm"/>
    <property type="evidence" value="ECO:0007669"/>
    <property type="project" value="TreeGrafter"/>
</dbReference>
<proteinExistence type="predicted"/>
<feature type="domain" description="FAD dependent oxidoreductase" evidence="2">
    <location>
        <begin position="5"/>
        <end position="346"/>
    </location>
</feature>
<dbReference type="Gene3D" id="3.30.9.10">
    <property type="entry name" value="D-Amino Acid Oxidase, subunit A, domain 2"/>
    <property type="match status" value="1"/>
</dbReference>
<keyword evidence="4" id="KW-1185">Reference proteome</keyword>
<dbReference type="InterPro" id="IPR036188">
    <property type="entry name" value="FAD/NAD-bd_sf"/>
</dbReference>
<evidence type="ECO:0000259" key="2">
    <source>
        <dbReference type="Pfam" id="PF01266"/>
    </source>
</evidence>
<dbReference type="Proteomes" id="UP000541470">
    <property type="component" value="Unassembled WGS sequence"/>
</dbReference>
<accession>A0A7Y0FXM8</accession>
<dbReference type="AlphaFoldDB" id="A0A7Y0FXM8"/>
<dbReference type="EMBL" id="JABBGK010000004">
    <property type="protein sequence ID" value="NML76081.1"/>
    <property type="molecule type" value="Genomic_DNA"/>
</dbReference>
<dbReference type="PANTHER" id="PTHR13847:SF287">
    <property type="entry name" value="FAD-DEPENDENT OXIDOREDUCTASE DOMAIN-CONTAINING PROTEIN 1"/>
    <property type="match status" value="1"/>
</dbReference>
<evidence type="ECO:0000313" key="4">
    <source>
        <dbReference type="Proteomes" id="UP000541470"/>
    </source>
</evidence>
<dbReference type="Pfam" id="PF01266">
    <property type="entry name" value="DAO"/>
    <property type="match status" value="1"/>
</dbReference>
<dbReference type="GO" id="GO:0016491">
    <property type="term" value="F:oxidoreductase activity"/>
    <property type="evidence" value="ECO:0007669"/>
    <property type="project" value="UniProtKB-KW"/>
</dbReference>
<evidence type="ECO:0000256" key="1">
    <source>
        <dbReference type="ARBA" id="ARBA00023002"/>
    </source>
</evidence>
<dbReference type="Gene3D" id="3.50.50.60">
    <property type="entry name" value="FAD/NAD(P)-binding domain"/>
    <property type="match status" value="1"/>
</dbReference>
<dbReference type="RefSeq" id="WP_169594325.1">
    <property type="nucleotide sequence ID" value="NZ_JABBGK010000004.1"/>
</dbReference>
<dbReference type="InterPro" id="IPR006076">
    <property type="entry name" value="FAD-dep_OxRdtase"/>
</dbReference>
<evidence type="ECO:0000313" key="3">
    <source>
        <dbReference type="EMBL" id="NML76081.1"/>
    </source>
</evidence>
<comment type="caution">
    <text evidence="3">The sequence shown here is derived from an EMBL/GenBank/DDBJ whole genome shotgun (WGS) entry which is preliminary data.</text>
</comment>
<dbReference type="SUPFAM" id="SSF51905">
    <property type="entry name" value="FAD/NAD(P)-binding domain"/>
    <property type="match status" value="1"/>
</dbReference>
<organism evidence="3 4">
    <name type="scientific">Rhizobium terricola</name>
    <dbReference type="NCBI Taxonomy" id="2728849"/>
    <lineage>
        <taxon>Bacteria</taxon>
        <taxon>Pseudomonadati</taxon>
        <taxon>Pseudomonadota</taxon>
        <taxon>Alphaproteobacteria</taxon>
        <taxon>Hyphomicrobiales</taxon>
        <taxon>Rhizobiaceae</taxon>
        <taxon>Rhizobium/Agrobacterium group</taxon>
        <taxon>Rhizobium</taxon>
    </lineage>
</organism>
<protein>
    <submittedName>
        <fullName evidence="3">FAD-binding oxidoreductase</fullName>
    </submittedName>
</protein>